<evidence type="ECO:0000256" key="7">
    <source>
        <dbReference type="ARBA" id="ARBA00022688"/>
    </source>
</evidence>
<dbReference type="HAMAP" id="MF_01635">
    <property type="entry name" value="UbiA"/>
    <property type="match status" value="1"/>
</dbReference>
<dbReference type="PANTHER" id="PTHR11048">
    <property type="entry name" value="PRENYLTRANSFERASES"/>
    <property type="match status" value="1"/>
</dbReference>
<keyword evidence="11 12" id="KW-0472">Membrane</keyword>
<comment type="caution">
    <text evidence="14">The sequence shown here is derived from an EMBL/GenBank/DDBJ whole genome shotgun (WGS) entry which is preliminary data.</text>
</comment>
<dbReference type="EC" id="2.5.1.39" evidence="12 13"/>
<dbReference type="CDD" id="cd13959">
    <property type="entry name" value="PT_UbiA_COQ2"/>
    <property type="match status" value="1"/>
</dbReference>
<dbReference type="FunFam" id="1.20.120.1780:FF:000001">
    <property type="entry name" value="4-hydroxybenzoate octaprenyltransferase"/>
    <property type="match status" value="1"/>
</dbReference>
<dbReference type="Gene3D" id="1.10.357.140">
    <property type="entry name" value="UbiA prenyltransferase"/>
    <property type="match status" value="1"/>
</dbReference>
<gene>
    <name evidence="12" type="primary">ubiA</name>
    <name evidence="14" type="ORF">C7443_105204</name>
</gene>
<feature type="transmembrane region" description="Helical" evidence="12">
    <location>
        <begin position="269"/>
        <end position="288"/>
    </location>
</feature>
<proteinExistence type="inferred from homology"/>
<dbReference type="Pfam" id="PF01040">
    <property type="entry name" value="UbiA"/>
    <property type="match status" value="1"/>
</dbReference>
<keyword evidence="8 12" id="KW-0812">Transmembrane</keyword>
<keyword evidence="15" id="KW-1185">Reference proteome</keyword>
<dbReference type="PROSITE" id="PS00943">
    <property type="entry name" value="UBIA"/>
    <property type="match status" value="1"/>
</dbReference>
<dbReference type="GO" id="GO:0006744">
    <property type="term" value="P:ubiquinone biosynthetic process"/>
    <property type="evidence" value="ECO:0007669"/>
    <property type="project" value="UniProtKB-UniRule"/>
</dbReference>
<sequence length="289" mass="32694">MNAKHLEDRFIQYARLMRLERPIGSFLLLWPTLWALWIAGDGLPRESVVVVFVLGVFLMRSAGCVANDIADRRFDPHVERTKTRPLAAGKVSVREALWLFIGLCLASFALVLTQNTLTIAMSFVGVVLAACYPLMKRWHHLPQVVLGMAFGWGIPMAFTAQQQQVPLVGWLLFLSNVIWSVIYDTMYAMADREDDLKIGVKSTAILFGRRDRQIIGILQCLFFALLLWIGVLAGLGCVYYFGVFAGVWFALWEQYLIRHRDPHASFRAFLNNNWIGLSVFAGLLVDSLP</sequence>
<evidence type="ECO:0000256" key="11">
    <source>
        <dbReference type="ARBA" id="ARBA00023136"/>
    </source>
</evidence>
<comment type="similarity">
    <text evidence="3 12">Belongs to the UbiA prenyltransferase family.</text>
</comment>
<feature type="transmembrane region" description="Helical" evidence="12">
    <location>
        <begin position="117"/>
        <end position="135"/>
    </location>
</feature>
<dbReference type="EMBL" id="QGTJ01000005">
    <property type="protein sequence ID" value="PWV61771.1"/>
    <property type="molecule type" value="Genomic_DNA"/>
</dbReference>
<feature type="transmembrane region" description="Helical" evidence="12">
    <location>
        <begin position="167"/>
        <end position="187"/>
    </location>
</feature>
<feature type="transmembrane region" description="Helical" evidence="12">
    <location>
        <begin position="91"/>
        <end position="111"/>
    </location>
</feature>
<evidence type="ECO:0000313" key="14">
    <source>
        <dbReference type="EMBL" id="PWV61771.1"/>
    </source>
</evidence>
<evidence type="ECO:0000256" key="13">
    <source>
        <dbReference type="NCBIfam" id="TIGR01474"/>
    </source>
</evidence>
<dbReference type="NCBIfam" id="TIGR01474">
    <property type="entry name" value="ubiA_proteo"/>
    <property type="match status" value="1"/>
</dbReference>
<dbReference type="PANTHER" id="PTHR11048:SF28">
    <property type="entry name" value="4-HYDROXYBENZOATE POLYPRENYLTRANSFERASE, MITOCHONDRIAL"/>
    <property type="match status" value="1"/>
</dbReference>
<keyword evidence="9 12" id="KW-0460">Magnesium</keyword>
<evidence type="ECO:0000256" key="9">
    <source>
        <dbReference type="ARBA" id="ARBA00022842"/>
    </source>
</evidence>
<comment type="subcellular location">
    <subcellularLocation>
        <location evidence="12">Cell inner membrane</location>
        <topology evidence="12">Multi-pass membrane protein</topology>
    </subcellularLocation>
    <subcellularLocation>
        <location evidence="2">Membrane</location>
        <topology evidence="2">Multi-pass membrane protein</topology>
    </subcellularLocation>
</comment>
<feature type="transmembrane region" description="Helical" evidence="12">
    <location>
        <begin position="144"/>
        <end position="161"/>
    </location>
</feature>
<dbReference type="InterPro" id="IPR000537">
    <property type="entry name" value="UbiA_prenyltransferase"/>
</dbReference>
<dbReference type="Proteomes" id="UP000246569">
    <property type="component" value="Unassembled WGS sequence"/>
</dbReference>
<evidence type="ECO:0000256" key="2">
    <source>
        <dbReference type="ARBA" id="ARBA00004141"/>
    </source>
</evidence>
<feature type="transmembrane region" description="Helical" evidence="12">
    <location>
        <begin position="21"/>
        <end position="39"/>
    </location>
</feature>
<evidence type="ECO:0000256" key="3">
    <source>
        <dbReference type="ARBA" id="ARBA00005985"/>
    </source>
</evidence>
<comment type="catalytic activity">
    <reaction evidence="12">
        <text>all-trans-octaprenyl diphosphate + 4-hydroxybenzoate = 4-hydroxy-3-(all-trans-octaprenyl)benzoate + diphosphate</text>
        <dbReference type="Rhea" id="RHEA:27782"/>
        <dbReference type="ChEBI" id="CHEBI:1617"/>
        <dbReference type="ChEBI" id="CHEBI:17879"/>
        <dbReference type="ChEBI" id="CHEBI:33019"/>
        <dbReference type="ChEBI" id="CHEBI:57711"/>
        <dbReference type="EC" id="2.5.1.39"/>
    </reaction>
</comment>
<protein>
    <recommendedName>
        <fullName evidence="12 13">4-hydroxybenzoate octaprenyltransferase</fullName>
        <ecNumber evidence="12 13">2.5.1.39</ecNumber>
    </recommendedName>
    <alternativeName>
        <fullName evidence="12">4-HB polyprenyltransferase</fullName>
    </alternativeName>
</protein>
<dbReference type="InterPro" id="IPR039653">
    <property type="entry name" value="Prenyltransferase"/>
</dbReference>
<dbReference type="InterPro" id="IPR030470">
    <property type="entry name" value="UbiA_prenylTrfase_CS"/>
</dbReference>
<dbReference type="RefSeq" id="WP_110018558.1">
    <property type="nucleotide sequence ID" value="NZ_QGTJ01000005.1"/>
</dbReference>
<keyword evidence="10 12" id="KW-1133">Transmembrane helix</keyword>
<feature type="transmembrane region" description="Helical" evidence="12">
    <location>
        <begin position="214"/>
        <end position="233"/>
    </location>
</feature>
<keyword evidence="6 12" id="KW-0808">Transferase</keyword>
<evidence type="ECO:0000256" key="1">
    <source>
        <dbReference type="ARBA" id="ARBA00001946"/>
    </source>
</evidence>
<keyword evidence="7 12" id="KW-0831">Ubiquinone biosynthesis</keyword>
<evidence type="ECO:0000256" key="10">
    <source>
        <dbReference type="ARBA" id="ARBA00022989"/>
    </source>
</evidence>
<dbReference type="Gene3D" id="1.20.120.1780">
    <property type="entry name" value="UbiA prenyltransferase"/>
    <property type="match status" value="1"/>
</dbReference>
<evidence type="ECO:0000256" key="4">
    <source>
        <dbReference type="ARBA" id="ARBA00022475"/>
    </source>
</evidence>
<dbReference type="GO" id="GO:0008412">
    <property type="term" value="F:4-hydroxybenzoate polyprenyltransferase activity"/>
    <property type="evidence" value="ECO:0007669"/>
    <property type="project" value="UniProtKB-UniRule"/>
</dbReference>
<keyword evidence="4 12" id="KW-1003">Cell membrane</keyword>
<reference evidence="14 15" key="1">
    <citation type="submission" date="2018-05" db="EMBL/GenBank/DDBJ databases">
        <title>Genomic Encyclopedia of Type Strains, Phase IV (KMG-IV): sequencing the most valuable type-strain genomes for metagenomic binning, comparative biology and taxonomic classification.</title>
        <authorList>
            <person name="Goeker M."/>
        </authorList>
    </citation>
    <scope>NUCLEOTIDE SEQUENCE [LARGE SCALE GENOMIC DNA]</scope>
    <source>
        <strain evidence="14 15">DSM 23606</strain>
    </source>
</reference>
<comment type="pathway">
    <text evidence="12">Cofactor biosynthesis; ubiquinone biosynthesis.</text>
</comment>
<keyword evidence="5 12" id="KW-0997">Cell inner membrane</keyword>
<evidence type="ECO:0000256" key="6">
    <source>
        <dbReference type="ARBA" id="ARBA00022679"/>
    </source>
</evidence>
<organism evidence="14 15">
    <name type="scientific">Plasticicumulans acidivorans</name>
    <dbReference type="NCBI Taxonomy" id="886464"/>
    <lineage>
        <taxon>Bacteria</taxon>
        <taxon>Pseudomonadati</taxon>
        <taxon>Pseudomonadota</taxon>
        <taxon>Gammaproteobacteria</taxon>
        <taxon>Candidatus Competibacteraceae</taxon>
        <taxon>Plasticicumulans</taxon>
    </lineage>
</organism>
<dbReference type="InterPro" id="IPR006370">
    <property type="entry name" value="HB_polyprenyltransferase-like"/>
</dbReference>
<dbReference type="UniPathway" id="UPA00232"/>
<evidence type="ECO:0000313" key="15">
    <source>
        <dbReference type="Proteomes" id="UP000246569"/>
    </source>
</evidence>
<dbReference type="AlphaFoldDB" id="A0A317MVV3"/>
<comment type="function">
    <text evidence="12">Catalyzes the prenylation of para-hydroxybenzoate (PHB) with an all-trans polyprenyl group. Mediates the second step in the final reaction sequence of ubiquinone-8 (UQ-8) biosynthesis, which is the condensation of the polyisoprenoid side chain with PHB, generating the first membrane-bound Q intermediate 3-octaprenyl-4-hydroxybenzoate.</text>
</comment>
<dbReference type="OrthoDB" id="9782418at2"/>
<evidence type="ECO:0000256" key="8">
    <source>
        <dbReference type="ARBA" id="ARBA00022692"/>
    </source>
</evidence>
<dbReference type="GO" id="GO:0005886">
    <property type="term" value="C:plasma membrane"/>
    <property type="evidence" value="ECO:0007669"/>
    <property type="project" value="UniProtKB-SubCell"/>
</dbReference>
<evidence type="ECO:0000256" key="5">
    <source>
        <dbReference type="ARBA" id="ARBA00022519"/>
    </source>
</evidence>
<comment type="cofactor">
    <cofactor evidence="1 12">
        <name>Mg(2+)</name>
        <dbReference type="ChEBI" id="CHEBI:18420"/>
    </cofactor>
</comment>
<accession>A0A317MVV3</accession>
<feature type="transmembrane region" description="Helical" evidence="12">
    <location>
        <begin position="51"/>
        <end position="70"/>
    </location>
</feature>
<dbReference type="InterPro" id="IPR044878">
    <property type="entry name" value="UbiA_sf"/>
</dbReference>
<evidence type="ECO:0000256" key="12">
    <source>
        <dbReference type="HAMAP-Rule" id="MF_01635"/>
    </source>
</evidence>
<name>A0A317MVV3_9GAMM</name>
<dbReference type="FunFam" id="1.10.357.140:FF:000002">
    <property type="entry name" value="4-hydroxybenzoate octaprenyltransferase"/>
    <property type="match status" value="1"/>
</dbReference>